<sequence length="31" mass="3436">MPHVVSSLDSLIENGLQSVPHMKTVTNFLKI</sequence>
<evidence type="ECO:0000313" key="2">
    <source>
        <dbReference type="Proteomes" id="UP000594263"/>
    </source>
</evidence>
<reference evidence="1" key="1">
    <citation type="submission" date="2021-01" db="UniProtKB">
        <authorList>
            <consortium name="EnsemblPlants"/>
        </authorList>
    </citation>
    <scope>IDENTIFICATION</scope>
</reference>
<keyword evidence="2" id="KW-1185">Reference proteome</keyword>
<accession>A0A7N0U0R9</accession>
<proteinExistence type="predicted"/>
<dbReference type="AlphaFoldDB" id="A0A7N0U0R9"/>
<evidence type="ECO:0000313" key="1">
    <source>
        <dbReference type="EnsemblPlants" id="Kaladp0048s0682.1.v1.1"/>
    </source>
</evidence>
<organism evidence="1 2">
    <name type="scientific">Kalanchoe fedtschenkoi</name>
    <name type="common">Lavender scallops</name>
    <name type="synonym">South American air plant</name>
    <dbReference type="NCBI Taxonomy" id="63787"/>
    <lineage>
        <taxon>Eukaryota</taxon>
        <taxon>Viridiplantae</taxon>
        <taxon>Streptophyta</taxon>
        <taxon>Embryophyta</taxon>
        <taxon>Tracheophyta</taxon>
        <taxon>Spermatophyta</taxon>
        <taxon>Magnoliopsida</taxon>
        <taxon>eudicotyledons</taxon>
        <taxon>Gunneridae</taxon>
        <taxon>Pentapetalae</taxon>
        <taxon>Saxifragales</taxon>
        <taxon>Crassulaceae</taxon>
        <taxon>Kalanchoe</taxon>
    </lineage>
</organism>
<dbReference type="EnsemblPlants" id="Kaladp0048s0682.1.v1.1">
    <property type="protein sequence ID" value="Kaladp0048s0682.1.v1.1"/>
    <property type="gene ID" value="Kaladp0048s0682.v1.1"/>
</dbReference>
<dbReference type="Proteomes" id="UP000594263">
    <property type="component" value="Unplaced"/>
</dbReference>
<name>A0A7N0U0R9_KALFE</name>
<protein>
    <submittedName>
        <fullName evidence="1">Uncharacterized protein</fullName>
    </submittedName>
</protein>
<dbReference type="Gramene" id="Kaladp0048s0682.1.v1.1">
    <property type="protein sequence ID" value="Kaladp0048s0682.1.v1.1"/>
    <property type="gene ID" value="Kaladp0048s0682.v1.1"/>
</dbReference>